<keyword evidence="2 3" id="KW-0812">Transmembrane</keyword>
<dbReference type="EMBL" id="AFNH02000437">
    <property type="protein sequence ID" value="EZG69562.1"/>
    <property type="molecule type" value="Genomic_DNA"/>
</dbReference>
<accession>A0A023B8S2</accession>
<feature type="region of interest" description="Disordered" evidence="1">
    <location>
        <begin position="164"/>
        <end position="184"/>
    </location>
</feature>
<dbReference type="GeneID" id="22912127"/>
<sequence>MRIHVTQFFQTKRRRRVKVAVTLLALLGVCNTLAVALKYYHSTVLRFSNVSPITLSTSLFRATLSSKCLVLTAKATSSDTNAVCQKLVGASGASLTSFADTVCSYVEDASATTASTSTSATTASTPTVSEAEESETTSRSGRRGAVSGILAPDKLEMLRSVFSSTTDDSTEDSDGADDSAGEEQGWSKACHSARAVQRSSGWALWALAGGVVCNLLAILGAILFASRAREKVRLGFLGLGIVASVLQLLAVGLLFVYGGMINVETFPFVLSGTAGSSSTGLDLGPDASAGIGIQRNSLSYGFYLALALGLAQLLTGVGIAQMIPGVFTASVPEQLAYYYNHYAPSDKDYIQDDSGFIDARDSIIPDEDFLRPPVLLDDDLARAEVQHLMLNVHPNTLATLTNTTQPAATPVVTRVGTPLAMMGTPEAAIVGMPVMGTPEARTAPAVEDPRSVA</sequence>
<feature type="transmembrane region" description="Helical" evidence="2">
    <location>
        <begin position="300"/>
        <end position="320"/>
    </location>
</feature>
<evidence type="ECO:0000313" key="3">
    <source>
        <dbReference type="EMBL" id="EZG69562.1"/>
    </source>
</evidence>
<dbReference type="VEuPathDB" id="CryptoDB:GNI_057640"/>
<keyword evidence="4" id="KW-1185">Reference proteome</keyword>
<comment type="caution">
    <text evidence="3">The sequence shown here is derived from an EMBL/GenBank/DDBJ whole genome shotgun (WGS) entry which is preliminary data.</text>
</comment>
<feature type="compositionally biased region" description="Acidic residues" evidence="1">
    <location>
        <begin position="168"/>
        <end position="181"/>
    </location>
</feature>
<feature type="region of interest" description="Disordered" evidence="1">
    <location>
        <begin position="115"/>
        <end position="144"/>
    </location>
</feature>
<name>A0A023B8S2_GRENI</name>
<keyword evidence="2" id="KW-1133">Transmembrane helix</keyword>
<gene>
    <name evidence="3" type="ORF">GNI_057640</name>
</gene>
<feature type="transmembrane region" description="Helical" evidence="2">
    <location>
        <begin position="236"/>
        <end position="257"/>
    </location>
</feature>
<evidence type="ECO:0000256" key="2">
    <source>
        <dbReference type="SAM" id="Phobius"/>
    </source>
</evidence>
<feature type="compositionally biased region" description="Low complexity" evidence="1">
    <location>
        <begin position="115"/>
        <end position="129"/>
    </location>
</feature>
<protein>
    <submittedName>
        <fullName evidence="3">Transmembrane protein</fullName>
    </submittedName>
</protein>
<dbReference type="RefSeq" id="XP_011130004.1">
    <property type="nucleotide sequence ID" value="XM_011131702.1"/>
</dbReference>
<dbReference type="AlphaFoldDB" id="A0A023B8S2"/>
<keyword evidence="2" id="KW-0472">Membrane</keyword>
<evidence type="ECO:0000256" key="1">
    <source>
        <dbReference type="SAM" id="MobiDB-lite"/>
    </source>
</evidence>
<dbReference type="Proteomes" id="UP000019763">
    <property type="component" value="Unassembled WGS sequence"/>
</dbReference>
<reference evidence="3" key="1">
    <citation type="submission" date="2013-12" db="EMBL/GenBank/DDBJ databases">
        <authorList>
            <person name="Omoto C.K."/>
            <person name="Sibley D."/>
            <person name="Venepally P."/>
            <person name="Hadjithomas M."/>
            <person name="Karamycheva S."/>
            <person name="Brunk B."/>
            <person name="Roos D."/>
            <person name="Caler E."/>
            <person name="Lorenzi H."/>
        </authorList>
    </citation>
    <scope>NUCLEOTIDE SEQUENCE</scope>
</reference>
<feature type="transmembrane region" description="Helical" evidence="2">
    <location>
        <begin position="202"/>
        <end position="224"/>
    </location>
</feature>
<proteinExistence type="predicted"/>
<evidence type="ECO:0000313" key="4">
    <source>
        <dbReference type="Proteomes" id="UP000019763"/>
    </source>
</evidence>
<organism evidence="3 4">
    <name type="scientific">Gregarina niphandrodes</name>
    <name type="common">Septate eugregarine</name>
    <dbReference type="NCBI Taxonomy" id="110365"/>
    <lineage>
        <taxon>Eukaryota</taxon>
        <taxon>Sar</taxon>
        <taxon>Alveolata</taxon>
        <taxon>Apicomplexa</taxon>
        <taxon>Conoidasida</taxon>
        <taxon>Gregarinasina</taxon>
        <taxon>Eugregarinorida</taxon>
        <taxon>Gregarinidae</taxon>
        <taxon>Gregarina</taxon>
    </lineage>
</organism>